<name>A0A9N9JAG7_9GLOM</name>
<feature type="region of interest" description="Disordered" evidence="1">
    <location>
        <begin position="124"/>
        <end position="152"/>
    </location>
</feature>
<protein>
    <submittedName>
        <fullName evidence="2">15688_t:CDS:1</fullName>
    </submittedName>
</protein>
<evidence type="ECO:0000256" key="1">
    <source>
        <dbReference type="SAM" id="MobiDB-lite"/>
    </source>
</evidence>
<dbReference type="OrthoDB" id="2330200at2759"/>
<organism evidence="2 3">
    <name type="scientific">Funneliformis caledonium</name>
    <dbReference type="NCBI Taxonomy" id="1117310"/>
    <lineage>
        <taxon>Eukaryota</taxon>
        <taxon>Fungi</taxon>
        <taxon>Fungi incertae sedis</taxon>
        <taxon>Mucoromycota</taxon>
        <taxon>Glomeromycotina</taxon>
        <taxon>Glomeromycetes</taxon>
        <taxon>Glomerales</taxon>
        <taxon>Glomeraceae</taxon>
        <taxon>Funneliformis</taxon>
    </lineage>
</organism>
<feature type="non-terminal residue" evidence="2">
    <location>
        <position position="1"/>
    </location>
</feature>
<gene>
    <name evidence="2" type="ORF">FCALED_LOCUS17472</name>
</gene>
<proteinExistence type="predicted"/>
<sequence>NVSHITCPDDVVHLVDHLLYSPIGIHRTHPEQEIKVQELREPCDFENNNDDSPLKKYSTKEFTQSDLFPEYNKQEVLSQKDDVIKAFIDQVDFQQSTSMEDLSENLNGKIELRKRKRSVVKKPLTPHFNSTNVSNKIQTKSDKSPAAKKTKIQVSKLRAPTSILRKF</sequence>
<dbReference type="AlphaFoldDB" id="A0A9N9JAG7"/>
<keyword evidence="3" id="KW-1185">Reference proteome</keyword>
<reference evidence="2" key="1">
    <citation type="submission" date="2021-06" db="EMBL/GenBank/DDBJ databases">
        <authorList>
            <person name="Kallberg Y."/>
            <person name="Tangrot J."/>
            <person name="Rosling A."/>
        </authorList>
    </citation>
    <scope>NUCLEOTIDE SEQUENCE</scope>
    <source>
        <strain evidence="2">UK204</strain>
    </source>
</reference>
<accession>A0A9N9JAG7</accession>
<dbReference type="EMBL" id="CAJVPQ010026900">
    <property type="protein sequence ID" value="CAG8769939.1"/>
    <property type="molecule type" value="Genomic_DNA"/>
</dbReference>
<dbReference type="Proteomes" id="UP000789570">
    <property type="component" value="Unassembled WGS sequence"/>
</dbReference>
<evidence type="ECO:0000313" key="2">
    <source>
        <dbReference type="EMBL" id="CAG8769939.1"/>
    </source>
</evidence>
<feature type="compositionally biased region" description="Polar residues" evidence="1">
    <location>
        <begin position="127"/>
        <end position="138"/>
    </location>
</feature>
<comment type="caution">
    <text evidence="2">The sequence shown here is derived from an EMBL/GenBank/DDBJ whole genome shotgun (WGS) entry which is preliminary data.</text>
</comment>
<feature type="non-terminal residue" evidence="2">
    <location>
        <position position="167"/>
    </location>
</feature>
<evidence type="ECO:0000313" key="3">
    <source>
        <dbReference type="Proteomes" id="UP000789570"/>
    </source>
</evidence>